<evidence type="ECO:0000259" key="2">
    <source>
        <dbReference type="PROSITE" id="PS51084"/>
    </source>
</evidence>
<dbReference type="EMBL" id="BMMZ01000017">
    <property type="protein sequence ID" value="GGL81687.1"/>
    <property type="molecule type" value="Genomic_DNA"/>
</dbReference>
<dbReference type="InterPro" id="IPR036265">
    <property type="entry name" value="HIT-like_sf"/>
</dbReference>
<reference evidence="3" key="1">
    <citation type="journal article" date="2014" name="Int. J. Syst. Evol. Microbiol.">
        <title>Complete genome sequence of Corynebacterium casei LMG S-19264T (=DSM 44701T), isolated from a smear-ripened cheese.</title>
        <authorList>
            <consortium name="US DOE Joint Genome Institute (JGI-PGF)"/>
            <person name="Walter F."/>
            <person name="Albersmeier A."/>
            <person name="Kalinowski J."/>
            <person name="Ruckert C."/>
        </authorList>
    </citation>
    <scope>NUCLEOTIDE SEQUENCE</scope>
    <source>
        <strain evidence="3">CGMCC 4.7306</strain>
    </source>
</reference>
<proteinExistence type="predicted"/>
<dbReference type="Pfam" id="PF01230">
    <property type="entry name" value="HIT"/>
    <property type="match status" value="1"/>
</dbReference>
<reference evidence="3" key="2">
    <citation type="submission" date="2020-09" db="EMBL/GenBank/DDBJ databases">
        <authorList>
            <person name="Sun Q."/>
            <person name="Zhou Y."/>
        </authorList>
    </citation>
    <scope>NUCLEOTIDE SEQUENCE</scope>
    <source>
        <strain evidence="3">CGMCC 4.7306</strain>
    </source>
</reference>
<keyword evidence="4" id="KW-1185">Reference proteome</keyword>
<evidence type="ECO:0000313" key="4">
    <source>
        <dbReference type="Proteomes" id="UP000613840"/>
    </source>
</evidence>
<evidence type="ECO:0000313" key="3">
    <source>
        <dbReference type="EMBL" id="GGL81687.1"/>
    </source>
</evidence>
<protein>
    <recommendedName>
        <fullName evidence="2">HIT domain-containing protein</fullName>
    </recommendedName>
</protein>
<dbReference type="InterPro" id="IPR011146">
    <property type="entry name" value="HIT-like"/>
</dbReference>
<dbReference type="Proteomes" id="UP000613840">
    <property type="component" value="Unassembled WGS sequence"/>
</dbReference>
<sequence>MSLAALWQNRRWQVVVPPKPLTDAQLALIDRSPDETLDASAAAELLDAYRRSRSALWSVCGSRGFRIGFTVNWQPDAAGIGEPDPIESAPRVVQVFGRRSGDTSPSRLMAVPRSERSVIDLDEMIRTALAAALAEPEMITVPAPSDSDCDGCRPDVLTTQERWRDHATRVIRPRHVVIDSQVIVLPLRHVLSLGDLAPAEVLSIHQQLGRVRTQFQLASGATGLNCFANDGTAARQETAHVHLHVFGRSQDEPANPFELLAGPSRKP</sequence>
<feature type="domain" description="HIT" evidence="2">
    <location>
        <begin position="181"/>
        <end position="255"/>
    </location>
</feature>
<feature type="short sequence motif" description="Histidine triad motif" evidence="1">
    <location>
        <begin position="240"/>
        <end position="244"/>
    </location>
</feature>
<dbReference type="SUPFAM" id="SSF54197">
    <property type="entry name" value="HIT-like"/>
    <property type="match status" value="1"/>
</dbReference>
<name>A0A917SI17_9ACTN</name>
<dbReference type="AlphaFoldDB" id="A0A917SI17"/>
<dbReference type="RefSeq" id="WP_188898074.1">
    <property type="nucleotide sequence ID" value="NZ_BMMZ01000017.1"/>
</dbReference>
<dbReference type="PROSITE" id="PS51084">
    <property type="entry name" value="HIT_2"/>
    <property type="match status" value="1"/>
</dbReference>
<accession>A0A917SI17</accession>
<gene>
    <name evidence="3" type="ORF">GCM10011575_44970</name>
</gene>
<organism evidence="3 4">
    <name type="scientific">Microlunatus endophyticus</name>
    <dbReference type="NCBI Taxonomy" id="1716077"/>
    <lineage>
        <taxon>Bacteria</taxon>
        <taxon>Bacillati</taxon>
        <taxon>Actinomycetota</taxon>
        <taxon>Actinomycetes</taxon>
        <taxon>Propionibacteriales</taxon>
        <taxon>Propionibacteriaceae</taxon>
        <taxon>Microlunatus</taxon>
    </lineage>
</organism>
<comment type="caution">
    <text evidence="3">The sequence shown here is derived from an EMBL/GenBank/DDBJ whole genome shotgun (WGS) entry which is preliminary data.</text>
</comment>
<dbReference type="GO" id="GO:0003824">
    <property type="term" value="F:catalytic activity"/>
    <property type="evidence" value="ECO:0007669"/>
    <property type="project" value="InterPro"/>
</dbReference>
<evidence type="ECO:0000256" key="1">
    <source>
        <dbReference type="PROSITE-ProRule" id="PRU00464"/>
    </source>
</evidence>
<dbReference type="Gene3D" id="3.30.428.10">
    <property type="entry name" value="HIT-like"/>
    <property type="match status" value="1"/>
</dbReference>